<evidence type="ECO:0000313" key="2">
    <source>
        <dbReference type="Proteomes" id="UP000092460"/>
    </source>
</evidence>
<protein>
    <submittedName>
        <fullName evidence="1">Uncharacterized protein</fullName>
    </submittedName>
</protein>
<dbReference type="EMBL" id="JXJN01004955">
    <property type="status" value="NOT_ANNOTATED_CDS"/>
    <property type="molecule type" value="Genomic_DNA"/>
</dbReference>
<sequence length="101" mass="11748">MKRTFKRFKVLACCTLSMIHIFSSCTTSLRARREKQSLEIFGNLRLFKTLTRKSQEHLWAFRASSYCENLNPSFNKPSDDYSISGGEGVLHERVFCCEDEI</sequence>
<proteinExistence type="predicted"/>
<dbReference type="VEuPathDB" id="VectorBase:GPPI011462"/>
<dbReference type="Proteomes" id="UP000092460">
    <property type="component" value="Unassembled WGS sequence"/>
</dbReference>
<dbReference type="EnsemblMetazoa" id="GPPI011462-RA">
    <property type="protein sequence ID" value="GPPI011462-PA"/>
    <property type="gene ID" value="GPPI011462"/>
</dbReference>
<dbReference type="AlphaFoldDB" id="A0A1B0AWV2"/>
<name>A0A1B0AWV2_9MUSC</name>
<accession>A0A1B0AWV2</accession>
<evidence type="ECO:0000313" key="1">
    <source>
        <dbReference type="EnsemblMetazoa" id="GPPI011462-PA"/>
    </source>
</evidence>
<keyword evidence="2" id="KW-1185">Reference proteome</keyword>
<dbReference type="PROSITE" id="PS51257">
    <property type="entry name" value="PROKAR_LIPOPROTEIN"/>
    <property type="match status" value="1"/>
</dbReference>
<reference evidence="1" key="2">
    <citation type="submission" date="2020-05" db="UniProtKB">
        <authorList>
            <consortium name="EnsemblMetazoa"/>
        </authorList>
    </citation>
    <scope>IDENTIFICATION</scope>
    <source>
        <strain evidence="1">IAEA</strain>
    </source>
</reference>
<reference evidence="2" key="1">
    <citation type="submission" date="2015-01" db="EMBL/GenBank/DDBJ databases">
        <authorList>
            <person name="Aksoy S."/>
            <person name="Warren W."/>
            <person name="Wilson R.K."/>
        </authorList>
    </citation>
    <scope>NUCLEOTIDE SEQUENCE [LARGE SCALE GENOMIC DNA]</scope>
    <source>
        <strain evidence="2">IAEA</strain>
    </source>
</reference>
<organism evidence="1 2">
    <name type="scientific">Glossina palpalis gambiensis</name>
    <dbReference type="NCBI Taxonomy" id="67801"/>
    <lineage>
        <taxon>Eukaryota</taxon>
        <taxon>Metazoa</taxon>
        <taxon>Ecdysozoa</taxon>
        <taxon>Arthropoda</taxon>
        <taxon>Hexapoda</taxon>
        <taxon>Insecta</taxon>
        <taxon>Pterygota</taxon>
        <taxon>Neoptera</taxon>
        <taxon>Endopterygota</taxon>
        <taxon>Diptera</taxon>
        <taxon>Brachycera</taxon>
        <taxon>Muscomorpha</taxon>
        <taxon>Hippoboscoidea</taxon>
        <taxon>Glossinidae</taxon>
        <taxon>Glossina</taxon>
    </lineage>
</organism>